<accession>I3SSR3</accession>
<protein>
    <submittedName>
        <fullName evidence="2">Uncharacterized protein</fullName>
    </submittedName>
</protein>
<reference evidence="2" key="1">
    <citation type="submission" date="2012-05" db="EMBL/GenBank/DDBJ databases">
        <authorList>
            <person name="Krishnakumar V."/>
            <person name="Cheung F."/>
            <person name="Xiao Y."/>
            <person name="Chan A."/>
            <person name="Moskal W.A."/>
            <person name="Town C.D."/>
        </authorList>
    </citation>
    <scope>NUCLEOTIDE SEQUENCE</scope>
</reference>
<proteinExistence type="evidence at transcript level"/>
<dbReference type="EMBL" id="BT143511">
    <property type="protein sequence ID" value="AFK43305.1"/>
    <property type="molecule type" value="mRNA"/>
</dbReference>
<sequence>MNSQDHEASKKVKNHRVSCRSSTSCPSPSLSRKTCGCGKEVILYRSHSSNNPGKLFLEVP</sequence>
<feature type="region of interest" description="Disordered" evidence="1">
    <location>
        <begin position="1"/>
        <end position="34"/>
    </location>
</feature>
<organism evidence="2">
    <name type="scientific">Lotus japonicus</name>
    <name type="common">Lotus corniculatus var. japonicus</name>
    <dbReference type="NCBI Taxonomy" id="34305"/>
    <lineage>
        <taxon>Eukaryota</taxon>
        <taxon>Viridiplantae</taxon>
        <taxon>Streptophyta</taxon>
        <taxon>Embryophyta</taxon>
        <taxon>Tracheophyta</taxon>
        <taxon>Spermatophyta</taxon>
        <taxon>Magnoliopsida</taxon>
        <taxon>eudicotyledons</taxon>
        <taxon>Gunneridae</taxon>
        <taxon>Pentapetalae</taxon>
        <taxon>rosids</taxon>
        <taxon>fabids</taxon>
        <taxon>Fabales</taxon>
        <taxon>Fabaceae</taxon>
        <taxon>Papilionoideae</taxon>
        <taxon>50 kb inversion clade</taxon>
        <taxon>NPAAA clade</taxon>
        <taxon>Hologalegina</taxon>
        <taxon>robinioid clade</taxon>
        <taxon>Loteae</taxon>
        <taxon>Lotus</taxon>
    </lineage>
</organism>
<name>I3SSR3_LOTJA</name>
<feature type="compositionally biased region" description="Low complexity" evidence="1">
    <location>
        <begin position="19"/>
        <end position="32"/>
    </location>
</feature>
<dbReference type="AlphaFoldDB" id="I3SSR3"/>
<feature type="compositionally biased region" description="Basic and acidic residues" evidence="1">
    <location>
        <begin position="1"/>
        <end position="10"/>
    </location>
</feature>
<evidence type="ECO:0000313" key="2">
    <source>
        <dbReference type="EMBL" id="AFK43305.1"/>
    </source>
</evidence>
<evidence type="ECO:0000256" key="1">
    <source>
        <dbReference type="SAM" id="MobiDB-lite"/>
    </source>
</evidence>